<gene>
    <name evidence="3" type="ORF">E8L99_07655</name>
</gene>
<dbReference type="PANTHER" id="PTHR43648">
    <property type="entry name" value="ELECTRON TRANSFER FLAVOPROTEIN BETA SUBUNIT LYSINE METHYLTRANSFERASE"/>
    <property type="match status" value="1"/>
</dbReference>
<name>A0A4D7QEQ4_9HYPH</name>
<evidence type="ECO:0000313" key="3">
    <source>
        <dbReference type="EMBL" id="QCK85648.1"/>
    </source>
</evidence>
<dbReference type="Pfam" id="PF06325">
    <property type="entry name" value="PrmA"/>
    <property type="match status" value="1"/>
</dbReference>
<keyword evidence="1 3" id="KW-0489">Methyltransferase</keyword>
<accession>A0A4D7QEQ4</accession>
<reference evidence="3 4" key="1">
    <citation type="submission" date="2019-04" db="EMBL/GenBank/DDBJ databases">
        <title>Phreatobacter aquaticus sp. nov.</title>
        <authorList>
            <person name="Choi A."/>
            <person name="Baek K."/>
        </authorList>
    </citation>
    <scope>NUCLEOTIDE SEQUENCE [LARGE SCALE GENOMIC DNA]</scope>
    <source>
        <strain evidence="3 4">NMCR1094</strain>
    </source>
</reference>
<dbReference type="KEGG" id="paqt:E8L99_07655"/>
<dbReference type="CDD" id="cd02440">
    <property type="entry name" value="AdoMet_MTases"/>
    <property type="match status" value="1"/>
</dbReference>
<dbReference type="Proteomes" id="UP000298588">
    <property type="component" value="Chromosome"/>
</dbReference>
<dbReference type="InterPro" id="IPR029063">
    <property type="entry name" value="SAM-dependent_MTases_sf"/>
</dbReference>
<sequence>MAASRRSISIRSISRSFTASAWPRTRRRAVRPSRSEPCAQRIFGKAGLAARLFCLRGLVIDDPAGFIRANTRLLAVPHAPEIRLHLADEATALWQKTEDELGEIGLPPPFWAFAWAGGQALARYVMDNPDLVRGKTVLDVATGSGLVAIAAAKAGARAVIAVDIDDFAEVAVGMNAGANGVAITARTGDPTGSDEGWDVILAGDICYQRDMTDAMTAWLGPLAASGRTVLIGDPGRTYLPRERLTKLAEYQVPVTRALEDMEVKRTSVWSLDR</sequence>
<dbReference type="PANTHER" id="PTHR43648:SF1">
    <property type="entry name" value="ELECTRON TRANSFER FLAVOPROTEIN BETA SUBUNIT LYSINE METHYLTRANSFERASE"/>
    <property type="match status" value="1"/>
</dbReference>
<evidence type="ECO:0000256" key="1">
    <source>
        <dbReference type="ARBA" id="ARBA00022603"/>
    </source>
</evidence>
<dbReference type="SUPFAM" id="SSF53335">
    <property type="entry name" value="S-adenosyl-L-methionine-dependent methyltransferases"/>
    <property type="match status" value="1"/>
</dbReference>
<dbReference type="OrthoDB" id="9794615at2"/>
<organism evidence="3 4">
    <name type="scientific">Phreatobacter aquaticus</name>
    <dbReference type="NCBI Taxonomy" id="2570229"/>
    <lineage>
        <taxon>Bacteria</taxon>
        <taxon>Pseudomonadati</taxon>
        <taxon>Pseudomonadota</taxon>
        <taxon>Alphaproteobacteria</taxon>
        <taxon>Hyphomicrobiales</taxon>
        <taxon>Phreatobacteraceae</taxon>
        <taxon>Phreatobacter</taxon>
    </lineage>
</organism>
<proteinExistence type="predicted"/>
<dbReference type="InterPro" id="IPR050078">
    <property type="entry name" value="Ribosomal_L11_MeTrfase_PrmA"/>
</dbReference>
<protein>
    <submittedName>
        <fullName evidence="3">Methyltransferase</fullName>
    </submittedName>
</protein>
<dbReference type="Gene3D" id="3.40.50.150">
    <property type="entry name" value="Vaccinia Virus protein VP39"/>
    <property type="match status" value="1"/>
</dbReference>
<dbReference type="EMBL" id="CP039865">
    <property type="protein sequence ID" value="QCK85648.1"/>
    <property type="molecule type" value="Genomic_DNA"/>
</dbReference>
<keyword evidence="2 3" id="KW-0808">Transferase</keyword>
<keyword evidence="4" id="KW-1185">Reference proteome</keyword>
<evidence type="ECO:0000313" key="4">
    <source>
        <dbReference type="Proteomes" id="UP000298588"/>
    </source>
</evidence>
<dbReference type="GO" id="GO:0016279">
    <property type="term" value="F:protein-lysine N-methyltransferase activity"/>
    <property type="evidence" value="ECO:0007669"/>
    <property type="project" value="TreeGrafter"/>
</dbReference>
<dbReference type="AlphaFoldDB" id="A0A4D7QEQ4"/>
<evidence type="ECO:0000256" key="2">
    <source>
        <dbReference type="ARBA" id="ARBA00022679"/>
    </source>
</evidence>
<dbReference type="GO" id="GO:0032259">
    <property type="term" value="P:methylation"/>
    <property type="evidence" value="ECO:0007669"/>
    <property type="project" value="UniProtKB-KW"/>
</dbReference>